<keyword evidence="10" id="KW-0472">Membrane</keyword>
<dbReference type="GO" id="GO:0005741">
    <property type="term" value="C:mitochondrial outer membrane"/>
    <property type="evidence" value="ECO:0007669"/>
    <property type="project" value="UniProtKB-SubCell"/>
</dbReference>
<dbReference type="Proteomes" id="UP001162156">
    <property type="component" value="Unassembled WGS sequence"/>
</dbReference>
<keyword evidence="12" id="KW-1185">Reference proteome</keyword>
<keyword evidence="7" id="KW-0406">Ion transport</keyword>
<dbReference type="EMBL" id="JANEYF010004717">
    <property type="protein sequence ID" value="KAJ8930248.1"/>
    <property type="molecule type" value="Genomic_DNA"/>
</dbReference>
<feature type="non-terminal residue" evidence="11">
    <location>
        <position position="1"/>
    </location>
</feature>
<comment type="caution">
    <text evidence="11">The sequence shown here is derived from an EMBL/GenBank/DDBJ whole genome shotgun (WGS) entry which is preliminary data.</text>
</comment>
<organism evidence="11 12">
    <name type="scientific">Rhamnusium bicolor</name>
    <dbReference type="NCBI Taxonomy" id="1586634"/>
    <lineage>
        <taxon>Eukaryota</taxon>
        <taxon>Metazoa</taxon>
        <taxon>Ecdysozoa</taxon>
        <taxon>Arthropoda</taxon>
        <taxon>Hexapoda</taxon>
        <taxon>Insecta</taxon>
        <taxon>Pterygota</taxon>
        <taxon>Neoptera</taxon>
        <taxon>Endopterygota</taxon>
        <taxon>Coleoptera</taxon>
        <taxon>Polyphaga</taxon>
        <taxon>Cucujiformia</taxon>
        <taxon>Chrysomeloidea</taxon>
        <taxon>Cerambycidae</taxon>
        <taxon>Lepturinae</taxon>
        <taxon>Rhagiini</taxon>
        <taxon>Rhamnusium</taxon>
    </lineage>
</organism>
<protein>
    <recommendedName>
        <fullName evidence="13">Voltage-dependent anion-selective channel protein 3</fullName>
    </recommendedName>
</protein>
<dbReference type="Gene3D" id="2.40.160.10">
    <property type="entry name" value="Porin"/>
    <property type="match status" value="1"/>
</dbReference>
<name>A0AAV8WUE2_9CUCU</name>
<keyword evidence="3" id="KW-0813">Transport</keyword>
<keyword evidence="6" id="KW-1000">Mitochondrion outer membrane</keyword>
<comment type="subcellular location">
    <subcellularLocation>
        <location evidence="1">Mitochondrion outer membrane</location>
    </subcellularLocation>
</comment>
<evidence type="ECO:0000256" key="5">
    <source>
        <dbReference type="ARBA" id="ARBA00022692"/>
    </source>
</evidence>
<dbReference type="AlphaFoldDB" id="A0AAV8WUE2"/>
<accession>A0AAV8WUE2</accession>
<evidence type="ECO:0000256" key="1">
    <source>
        <dbReference type="ARBA" id="ARBA00004294"/>
    </source>
</evidence>
<evidence type="ECO:0000256" key="10">
    <source>
        <dbReference type="ARBA" id="ARBA00023136"/>
    </source>
</evidence>
<dbReference type="InterPro" id="IPR027246">
    <property type="entry name" value="Porin_Euk/Tom40"/>
</dbReference>
<keyword evidence="9" id="KW-0496">Mitochondrion</keyword>
<evidence type="ECO:0000256" key="3">
    <source>
        <dbReference type="ARBA" id="ARBA00022448"/>
    </source>
</evidence>
<evidence type="ECO:0000313" key="11">
    <source>
        <dbReference type="EMBL" id="KAJ8930248.1"/>
    </source>
</evidence>
<dbReference type="InterPro" id="IPR023614">
    <property type="entry name" value="Porin_dom_sf"/>
</dbReference>
<keyword evidence="4" id="KW-1134">Transmembrane beta strand</keyword>
<keyword evidence="8" id="KW-0626">Porin</keyword>
<dbReference type="GO" id="GO:0046930">
    <property type="term" value="C:pore complex"/>
    <property type="evidence" value="ECO:0007669"/>
    <property type="project" value="UniProtKB-KW"/>
</dbReference>
<evidence type="ECO:0000256" key="8">
    <source>
        <dbReference type="ARBA" id="ARBA00023114"/>
    </source>
</evidence>
<sequence length="288" mass="30980">EKVAPLYPDLGKRANDVFGKGYHLGLIKLDVKGTTASGVEFGSGGTSCQESGKVSGSLETKYKSKDYGISFSEKWNTDNNLGTEVTVQDQFLKGLKISGNFNFSPHTGDKSGGVKMVHTCDKVTACQEINLDSSSTISKTSAVVAYKGWLAGLQTVFDMDDMKFTKTSFALGFSTTDFVLHTCIDNIADSEDQEFSGSIYQKISPKLESGIQLGWSPNSSDTKFGIAAKYEMDKDSSIRAKVNNASLIGLGYQQRLREGVTLTLSALIDAKNFNGGGHKLGLALELEA</sequence>
<evidence type="ECO:0008006" key="13">
    <source>
        <dbReference type="Google" id="ProtNLM"/>
    </source>
</evidence>
<evidence type="ECO:0000256" key="7">
    <source>
        <dbReference type="ARBA" id="ARBA00023065"/>
    </source>
</evidence>
<dbReference type="PANTHER" id="PTHR11743">
    <property type="entry name" value="VOLTAGE-DEPENDENT ANION-SELECTIVE CHANNEL"/>
    <property type="match status" value="1"/>
</dbReference>
<dbReference type="InterPro" id="IPR001925">
    <property type="entry name" value="Porin_Euk"/>
</dbReference>
<reference evidence="11" key="1">
    <citation type="journal article" date="2023" name="Insect Mol. Biol.">
        <title>Genome sequencing provides insights into the evolution of gene families encoding plant cell wall-degrading enzymes in longhorned beetles.</title>
        <authorList>
            <person name="Shin N.R."/>
            <person name="Okamura Y."/>
            <person name="Kirsch R."/>
            <person name="Pauchet Y."/>
        </authorList>
    </citation>
    <scope>NUCLEOTIDE SEQUENCE</scope>
    <source>
        <strain evidence="11">RBIC_L_NR</strain>
    </source>
</reference>
<dbReference type="PANTHER" id="PTHR11743:SF70">
    <property type="entry name" value="GH26960P-RELATED"/>
    <property type="match status" value="1"/>
</dbReference>
<evidence type="ECO:0000256" key="2">
    <source>
        <dbReference type="ARBA" id="ARBA00007780"/>
    </source>
</evidence>
<dbReference type="GO" id="GO:0015288">
    <property type="term" value="F:porin activity"/>
    <property type="evidence" value="ECO:0007669"/>
    <property type="project" value="UniProtKB-KW"/>
</dbReference>
<dbReference type="FunFam" id="2.40.160.10:FF:000001">
    <property type="entry name" value="Voltage-dependent anion-selective channel protein 2"/>
    <property type="match status" value="1"/>
</dbReference>
<dbReference type="Pfam" id="PF01459">
    <property type="entry name" value="Porin_3"/>
    <property type="match status" value="1"/>
</dbReference>
<evidence type="ECO:0000256" key="9">
    <source>
        <dbReference type="ARBA" id="ARBA00023128"/>
    </source>
</evidence>
<dbReference type="CDD" id="cd07306">
    <property type="entry name" value="Porin3_VDAC"/>
    <property type="match status" value="1"/>
</dbReference>
<gene>
    <name evidence="11" type="ORF">NQ314_016976</name>
</gene>
<evidence type="ECO:0000313" key="12">
    <source>
        <dbReference type="Proteomes" id="UP001162156"/>
    </source>
</evidence>
<keyword evidence="5" id="KW-0812">Transmembrane</keyword>
<evidence type="ECO:0000256" key="4">
    <source>
        <dbReference type="ARBA" id="ARBA00022452"/>
    </source>
</evidence>
<comment type="similarity">
    <text evidence="2">Belongs to the eukaryotic mitochondrial porin family.</text>
</comment>
<evidence type="ECO:0000256" key="6">
    <source>
        <dbReference type="ARBA" id="ARBA00022787"/>
    </source>
</evidence>
<dbReference type="PRINTS" id="PR00185">
    <property type="entry name" value="EUKARYTPORIN"/>
</dbReference>
<proteinExistence type="inferred from homology"/>
<dbReference type="GO" id="GO:0008308">
    <property type="term" value="F:voltage-gated monoatomic anion channel activity"/>
    <property type="evidence" value="ECO:0007669"/>
    <property type="project" value="InterPro"/>
</dbReference>